<feature type="region of interest" description="Disordered" evidence="1">
    <location>
        <begin position="334"/>
        <end position="406"/>
    </location>
</feature>
<dbReference type="OrthoDB" id="5366332at2759"/>
<sequence>MAGTLGVVFVHTLDAGAGLRAWIGFEILTGMGVRLALQVPTIENQAAVTSLTLVCENVGACLSIAVTEAAFTHGLFSALGHHDPQMKPETVVNTGATEIRRLFGKKLIQGILMSYLQGCKDSHLVPMACGSAATLVSMVVAMPSSCQLFSSLDGVLALSRDITPLPSVSTSRTTTRHASIIPEDALDQESIRRICEKIDAKLTAVECHDGYQSTQYPFTYGYSYALPASGIDHSPILRSDTMPQMSQTSTRRSESISVPPTVIQGRPALSTVISWTSNATRRVEYEKIDRAHSGVRGFLRRVLPRCLRTKDARKGFFTGECDGDSVRRFRLDVSDDDSDAGHQEERESNCKFPDGTEYEGEKGVPSVETEVAAEDRDAQRYKTGVRGTKAGEEDKPKNRRWSCFNL</sequence>
<comment type="caution">
    <text evidence="2">The sequence shown here is derived from an EMBL/GenBank/DDBJ whole genome shotgun (WGS) entry which is preliminary data.</text>
</comment>
<name>A0A178ZBQ5_9EURO</name>
<accession>A0A178ZBQ5</accession>
<protein>
    <submittedName>
        <fullName evidence="2">Uncharacterized protein</fullName>
    </submittedName>
</protein>
<organism evidence="2 3">
    <name type="scientific">Fonsecaea erecta</name>
    <dbReference type="NCBI Taxonomy" id="1367422"/>
    <lineage>
        <taxon>Eukaryota</taxon>
        <taxon>Fungi</taxon>
        <taxon>Dikarya</taxon>
        <taxon>Ascomycota</taxon>
        <taxon>Pezizomycotina</taxon>
        <taxon>Eurotiomycetes</taxon>
        <taxon>Chaetothyriomycetidae</taxon>
        <taxon>Chaetothyriales</taxon>
        <taxon>Herpotrichiellaceae</taxon>
        <taxon>Fonsecaea</taxon>
    </lineage>
</organism>
<dbReference type="AlphaFoldDB" id="A0A178ZBQ5"/>
<feature type="compositionally biased region" description="Basic and acidic residues" evidence="1">
    <location>
        <begin position="334"/>
        <end position="349"/>
    </location>
</feature>
<proteinExistence type="predicted"/>
<evidence type="ECO:0000313" key="2">
    <source>
        <dbReference type="EMBL" id="OAP57188.1"/>
    </source>
</evidence>
<reference evidence="2 3" key="1">
    <citation type="submission" date="2016-04" db="EMBL/GenBank/DDBJ databases">
        <title>Draft genome of Fonsecaea erecta CBS 125763.</title>
        <authorList>
            <person name="Weiss V.A."/>
            <person name="Vicente V.A."/>
            <person name="Raittz R.T."/>
            <person name="Moreno L.F."/>
            <person name="De Souza E.M."/>
            <person name="Pedrosa F.O."/>
            <person name="Steffens M.B."/>
            <person name="Faoro H."/>
            <person name="Tadra-Sfeir M.Z."/>
            <person name="Najafzadeh M.J."/>
            <person name="Felipe M.S."/>
            <person name="Teixeira M."/>
            <person name="Sun J."/>
            <person name="Xi L."/>
            <person name="Gomes R."/>
            <person name="De Azevedo C.M."/>
            <person name="Salgado C.G."/>
            <person name="Da Silva M.B."/>
            <person name="Nascimento M.F."/>
            <person name="Queiroz-Telles F."/>
            <person name="Attili D.S."/>
            <person name="Gorbushina A."/>
        </authorList>
    </citation>
    <scope>NUCLEOTIDE SEQUENCE [LARGE SCALE GENOMIC DNA]</scope>
    <source>
        <strain evidence="2 3">CBS 125763</strain>
    </source>
</reference>
<dbReference type="RefSeq" id="XP_018690555.1">
    <property type="nucleotide sequence ID" value="XM_018839434.1"/>
</dbReference>
<evidence type="ECO:0000256" key="1">
    <source>
        <dbReference type="SAM" id="MobiDB-lite"/>
    </source>
</evidence>
<gene>
    <name evidence="2" type="ORF">AYL99_07926</name>
</gene>
<evidence type="ECO:0000313" key="3">
    <source>
        <dbReference type="Proteomes" id="UP000078343"/>
    </source>
</evidence>
<dbReference type="Proteomes" id="UP000078343">
    <property type="component" value="Unassembled WGS sequence"/>
</dbReference>
<dbReference type="EMBL" id="LVYI01000007">
    <property type="protein sequence ID" value="OAP57188.1"/>
    <property type="molecule type" value="Genomic_DNA"/>
</dbReference>
<keyword evidence="3" id="KW-1185">Reference proteome</keyword>
<dbReference type="GeneID" id="30012094"/>